<keyword evidence="4" id="KW-1185">Reference proteome</keyword>
<evidence type="ECO:0000313" key="4">
    <source>
        <dbReference type="Proteomes" id="UP000659654"/>
    </source>
</evidence>
<dbReference type="GO" id="GO:0005739">
    <property type="term" value="C:mitochondrion"/>
    <property type="evidence" value="ECO:0007669"/>
    <property type="project" value="UniProtKB-SubCell"/>
</dbReference>
<protein>
    <submittedName>
        <fullName evidence="1">(pine wood nematode) hypothetical protein</fullName>
    </submittedName>
</protein>
<proteinExistence type="predicted"/>
<evidence type="ECO:0000313" key="1">
    <source>
        <dbReference type="EMBL" id="CAD5221304.1"/>
    </source>
</evidence>
<sequence>MNTSCLARCLKGFGCTSVVQNSSRSVHRIPHYENHIRFSPLDGRKRPAQDALDRFKRLNNGMWIRALPGRSKQRYMKDETWNKISLEYETCTKEECEMLDKMATPFWLRKKHYVNDPYEPYNVRHGIRTPRVDHKFRLIREREKVLLDDTTALKYMSDR</sequence>
<dbReference type="InterPro" id="IPR019338">
    <property type="entry name" value="Ribosomal_bL35m"/>
</dbReference>
<dbReference type="OrthoDB" id="5847109at2759"/>
<dbReference type="PANTHER" id="PTHR15909">
    <property type="entry name" value="39S RIBOSOMAL PROTEIN L35, MITOCHONDRIAL"/>
    <property type="match status" value="1"/>
</dbReference>
<dbReference type="AlphaFoldDB" id="A0A1I7STN7"/>
<organism evidence="3 5">
    <name type="scientific">Bursaphelenchus xylophilus</name>
    <name type="common">Pinewood nematode worm</name>
    <name type="synonym">Aphelenchoides xylophilus</name>
    <dbReference type="NCBI Taxonomy" id="6326"/>
    <lineage>
        <taxon>Eukaryota</taxon>
        <taxon>Metazoa</taxon>
        <taxon>Ecdysozoa</taxon>
        <taxon>Nematoda</taxon>
        <taxon>Chromadorea</taxon>
        <taxon>Rhabditida</taxon>
        <taxon>Tylenchina</taxon>
        <taxon>Tylenchomorpha</taxon>
        <taxon>Aphelenchoidea</taxon>
        <taxon>Aphelenchoididae</taxon>
        <taxon>Bursaphelenchus</taxon>
    </lineage>
</organism>
<evidence type="ECO:0000313" key="3">
    <source>
        <dbReference type="Proteomes" id="UP000095284"/>
    </source>
</evidence>
<dbReference type="PANTHER" id="PTHR15909:SF0">
    <property type="entry name" value="LARGE RIBOSOMAL SUBUNIT PROTEIN BL35M"/>
    <property type="match status" value="1"/>
</dbReference>
<dbReference type="eggNOG" id="KOG4316">
    <property type="taxonomic scope" value="Eukaryota"/>
</dbReference>
<dbReference type="GO" id="GO:0005840">
    <property type="term" value="C:ribosome"/>
    <property type="evidence" value="ECO:0007669"/>
    <property type="project" value="UniProtKB-KW"/>
</dbReference>
<accession>A0A1I7STN7</accession>
<dbReference type="WBParaSite" id="BXY_1640700.1">
    <property type="protein sequence ID" value="BXY_1640700.1"/>
    <property type="gene ID" value="BXY_1640700"/>
</dbReference>
<dbReference type="EMBL" id="CAJFDI010000003">
    <property type="protein sequence ID" value="CAD5221304.1"/>
    <property type="molecule type" value="Genomic_DNA"/>
</dbReference>
<dbReference type="Proteomes" id="UP000095284">
    <property type="component" value="Unplaced"/>
</dbReference>
<dbReference type="EMBL" id="CAJFCV020000003">
    <property type="protein sequence ID" value="CAG9108168.1"/>
    <property type="molecule type" value="Genomic_DNA"/>
</dbReference>
<name>A0A1I7STN7_BURXY</name>
<dbReference type="SMR" id="A0A1I7STN7"/>
<evidence type="ECO:0000313" key="2">
    <source>
        <dbReference type="EMBL" id="CAG9108168.1"/>
    </source>
</evidence>
<evidence type="ECO:0000313" key="5">
    <source>
        <dbReference type="WBParaSite" id="BXY_1640700.1"/>
    </source>
</evidence>
<dbReference type="Proteomes" id="UP000582659">
    <property type="component" value="Unassembled WGS sequence"/>
</dbReference>
<dbReference type="Proteomes" id="UP000659654">
    <property type="component" value="Unassembled WGS sequence"/>
</dbReference>
<gene>
    <name evidence="1" type="ORF">BXYJ_LOCUS6611</name>
</gene>
<reference evidence="5" key="1">
    <citation type="submission" date="2016-11" db="UniProtKB">
        <authorList>
            <consortium name="WormBaseParasite"/>
        </authorList>
    </citation>
    <scope>IDENTIFICATION</scope>
</reference>
<reference evidence="2" key="2">
    <citation type="submission" date="2020-08" db="EMBL/GenBank/DDBJ databases">
        <authorList>
            <person name="Kikuchi T."/>
        </authorList>
    </citation>
    <scope>NUCLEOTIDE SEQUENCE</scope>
    <source>
        <strain evidence="1">Ka4C1</strain>
    </source>
</reference>
<dbReference type="GO" id="GO:1990904">
    <property type="term" value="C:ribonucleoprotein complex"/>
    <property type="evidence" value="ECO:0007669"/>
    <property type="project" value="UniProtKB-KW"/>
</dbReference>